<proteinExistence type="predicted"/>
<protein>
    <recommendedName>
        <fullName evidence="1">Spindle assembly abnormal protein 6 N-terminal domain-containing protein</fullName>
    </recommendedName>
</protein>
<reference evidence="2" key="2">
    <citation type="journal article" date="2007" name="Science">
        <title>Draft genome sequence of the sexually transmitted pathogen Trichomonas vaginalis.</title>
        <authorList>
            <person name="Carlton J.M."/>
            <person name="Hirt R.P."/>
            <person name="Silva J.C."/>
            <person name="Delcher A.L."/>
            <person name="Schatz M."/>
            <person name="Zhao Q."/>
            <person name="Wortman J.R."/>
            <person name="Bidwell S.L."/>
            <person name="Alsmark U.C.M."/>
            <person name="Besteiro S."/>
            <person name="Sicheritz-Ponten T."/>
            <person name="Noel C.J."/>
            <person name="Dacks J.B."/>
            <person name="Foster P.G."/>
            <person name="Simillion C."/>
            <person name="Van de Peer Y."/>
            <person name="Miranda-Saavedra D."/>
            <person name="Barton G.J."/>
            <person name="Westrop G.D."/>
            <person name="Mueller S."/>
            <person name="Dessi D."/>
            <person name="Fiori P.L."/>
            <person name="Ren Q."/>
            <person name="Paulsen I."/>
            <person name="Zhang H."/>
            <person name="Bastida-Corcuera F.D."/>
            <person name="Simoes-Barbosa A."/>
            <person name="Brown M.T."/>
            <person name="Hayes R.D."/>
            <person name="Mukherjee M."/>
            <person name="Okumura C.Y."/>
            <person name="Schneider R."/>
            <person name="Smith A.J."/>
            <person name="Vanacova S."/>
            <person name="Villalvazo M."/>
            <person name="Haas B.J."/>
            <person name="Pertea M."/>
            <person name="Feldblyum T.V."/>
            <person name="Utterback T.R."/>
            <person name="Shu C.L."/>
            <person name="Osoegawa K."/>
            <person name="de Jong P.J."/>
            <person name="Hrdy I."/>
            <person name="Horvathova L."/>
            <person name="Zubacova Z."/>
            <person name="Dolezal P."/>
            <person name="Malik S.B."/>
            <person name="Logsdon J.M. Jr."/>
            <person name="Henze K."/>
            <person name="Gupta A."/>
            <person name="Wang C.C."/>
            <person name="Dunne R.L."/>
            <person name="Upcroft J.A."/>
            <person name="Upcroft P."/>
            <person name="White O."/>
            <person name="Salzberg S.L."/>
            <person name="Tang P."/>
            <person name="Chiu C.-H."/>
            <person name="Lee Y.-S."/>
            <person name="Embley T.M."/>
            <person name="Coombs G.H."/>
            <person name="Mottram J.C."/>
            <person name="Tachezy J."/>
            <person name="Fraser-Liggett C.M."/>
            <person name="Johnson P.J."/>
        </authorList>
    </citation>
    <scope>NUCLEOTIDE SEQUENCE [LARGE SCALE GENOMIC DNA]</scope>
    <source>
        <strain evidence="2">G3</strain>
    </source>
</reference>
<dbReference type="Pfam" id="PF16531">
    <property type="entry name" value="SAS-6_N"/>
    <property type="match status" value="1"/>
</dbReference>
<dbReference type="VEuPathDB" id="TrichDB:TVAGG3_0382350"/>
<name>A2DBG7_TRIV3</name>
<gene>
    <name evidence="2" type="ORF">TVAG_093440</name>
</gene>
<dbReference type="EMBL" id="DS113185">
    <property type="protein sequence ID" value="EAY22170.1"/>
    <property type="molecule type" value="Genomic_DNA"/>
</dbReference>
<dbReference type="OrthoDB" id="10559097at2759"/>
<keyword evidence="3" id="KW-1185">Reference proteome</keyword>
<sequence>MDTDDSKLHPLLRAEEGQEPEFINDGEFEITCGTPEGDQQFSLQIFYTQHEESQLERIRLELTKEEDIFYIATVTIDQEAFNQNFAKTFKGDFSQFPVKIKQLIQNVQTNRTVFTAFFEENTLTIKQKLQFKTVRILELKFELLQPDDDYVVDVAQFRYDKKKTLTEALEASYDQLCKHVQKQNKQLYQQLVRGQDFNASRSLR</sequence>
<evidence type="ECO:0000313" key="2">
    <source>
        <dbReference type="EMBL" id="EAY22170.1"/>
    </source>
</evidence>
<dbReference type="KEGG" id="tva:5467724"/>
<dbReference type="SMR" id="A2DBG7"/>
<dbReference type="RefSeq" id="XP_001583156.1">
    <property type="nucleotide sequence ID" value="XM_001583106.1"/>
</dbReference>
<evidence type="ECO:0000259" key="1">
    <source>
        <dbReference type="Pfam" id="PF16531"/>
    </source>
</evidence>
<dbReference type="Gene3D" id="2.170.210.20">
    <property type="entry name" value="Spindle assembly abnormal protein 6, N-terminal domain"/>
    <property type="match status" value="1"/>
</dbReference>
<dbReference type="InParanoid" id="A2DBG7"/>
<evidence type="ECO:0000313" key="3">
    <source>
        <dbReference type="Proteomes" id="UP000001542"/>
    </source>
</evidence>
<dbReference type="InterPro" id="IPR038558">
    <property type="entry name" value="SAS-6_N_sf"/>
</dbReference>
<dbReference type="InterPro" id="IPR032396">
    <property type="entry name" value="SAS-6_N"/>
</dbReference>
<dbReference type="VEuPathDB" id="TrichDB:TVAG_093440"/>
<organism evidence="2 3">
    <name type="scientific">Trichomonas vaginalis (strain ATCC PRA-98 / G3)</name>
    <dbReference type="NCBI Taxonomy" id="412133"/>
    <lineage>
        <taxon>Eukaryota</taxon>
        <taxon>Metamonada</taxon>
        <taxon>Parabasalia</taxon>
        <taxon>Trichomonadida</taxon>
        <taxon>Trichomonadidae</taxon>
        <taxon>Trichomonas</taxon>
    </lineage>
</organism>
<dbReference type="Proteomes" id="UP000001542">
    <property type="component" value="Unassembled WGS sequence"/>
</dbReference>
<feature type="domain" description="Spindle assembly abnormal protein 6 N-terminal" evidence="1">
    <location>
        <begin position="39"/>
        <end position="141"/>
    </location>
</feature>
<dbReference type="PANTHER" id="PTHR34230:SF2">
    <property type="entry name" value="SPINDLE ASSEMBLY ABNORMAL PROTEIN 6 N-TERMINAL DOMAIN-CONTAINING PROTEIN"/>
    <property type="match status" value="1"/>
</dbReference>
<reference evidence="2" key="1">
    <citation type="submission" date="2006-10" db="EMBL/GenBank/DDBJ databases">
        <authorList>
            <person name="Amadeo P."/>
            <person name="Zhao Q."/>
            <person name="Wortman J."/>
            <person name="Fraser-Liggett C."/>
            <person name="Carlton J."/>
        </authorList>
    </citation>
    <scope>NUCLEOTIDE SEQUENCE</scope>
    <source>
        <strain evidence="2">G3</strain>
    </source>
</reference>
<dbReference type="PANTHER" id="PTHR34230">
    <property type="entry name" value="ASSEMBLY ABNORMAL PROTEIN 6, PUTATIVE-RELATED"/>
    <property type="match status" value="1"/>
</dbReference>
<accession>A2DBG7</accession>
<dbReference type="AlphaFoldDB" id="A2DBG7"/>